<comment type="caution">
    <text evidence="1">The sequence shown here is derived from an EMBL/GenBank/DDBJ whole genome shotgun (WGS) entry which is preliminary data.</text>
</comment>
<evidence type="ECO:0000313" key="2">
    <source>
        <dbReference type="Proteomes" id="UP001501578"/>
    </source>
</evidence>
<dbReference type="SUPFAM" id="SSF101898">
    <property type="entry name" value="NHL repeat"/>
    <property type="match status" value="1"/>
</dbReference>
<proteinExistence type="predicted"/>
<dbReference type="RefSeq" id="WP_343949563.1">
    <property type="nucleotide sequence ID" value="NZ_BAAAHQ010000008.1"/>
</dbReference>
<dbReference type="Pfam" id="PF24684">
    <property type="entry name" value="Vgb_lyase"/>
    <property type="match status" value="1"/>
</dbReference>
<dbReference type="Proteomes" id="UP001501578">
    <property type="component" value="Unassembled WGS sequence"/>
</dbReference>
<name>A0ABP3ZIU7_9ACTN</name>
<sequence length="93" mass="9799">MTDIRIEEHRLCGPESGPYGLTTGPDGHLWFTEWGANRVGSIGSDSDIEVHPLPTPDSQPHGIALGLDGALWTALEIGALGRVSRVRDPGGAS</sequence>
<evidence type="ECO:0008006" key="3">
    <source>
        <dbReference type="Google" id="ProtNLM"/>
    </source>
</evidence>
<dbReference type="EMBL" id="BAAAHQ010000008">
    <property type="protein sequence ID" value="GAA0921975.1"/>
    <property type="molecule type" value="Genomic_DNA"/>
</dbReference>
<keyword evidence="2" id="KW-1185">Reference proteome</keyword>
<dbReference type="InterPro" id="IPR015943">
    <property type="entry name" value="WD40/YVTN_repeat-like_dom_sf"/>
</dbReference>
<organism evidence="1 2">
    <name type="scientific">Nonomuraea longicatena</name>
    <dbReference type="NCBI Taxonomy" id="83682"/>
    <lineage>
        <taxon>Bacteria</taxon>
        <taxon>Bacillati</taxon>
        <taxon>Actinomycetota</taxon>
        <taxon>Actinomycetes</taxon>
        <taxon>Streptosporangiales</taxon>
        <taxon>Streptosporangiaceae</taxon>
        <taxon>Nonomuraea</taxon>
    </lineage>
</organism>
<reference evidence="2" key="1">
    <citation type="journal article" date="2019" name="Int. J. Syst. Evol. Microbiol.">
        <title>The Global Catalogue of Microorganisms (GCM) 10K type strain sequencing project: providing services to taxonomists for standard genome sequencing and annotation.</title>
        <authorList>
            <consortium name="The Broad Institute Genomics Platform"/>
            <consortium name="The Broad Institute Genome Sequencing Center for Infectious Disease"/>
            <person name="Wu L."/>
            <person name="Ma J."/>
        </authorList>
    </citation>
    <scope>NUCLEOTIDE SEQUENCE [LARGE SCALE GENOMIC DNA]</scope>
    <source>
        <strain evidence="2">JCM 11136</strain>
    </source>
</reference>
<gene>
    <name evidence="1" type="ORF">GCM10009560_21100</name>
</gene>
<evidence type="ECO:0000313" key="1">
    <source>
        <dbReference type="EMBL" id="GAA0921975.1"/>
    </source>
</evidence>
<dbReference type="Gene3D" id="2.130.10.10">
    <property type="entry name" value="YVTN repeat-like/Quinoprotein amine dehydrogenase"/>
    <property type="match status" value="1"/>
</dbReference>
<protein>
    <recommendedName>
        <fullName evidence="3">Virginiamycin B lyase</fullName>
    </recommendedName>
</protein>
<accession>A0ABP3ZIU7</accession>